<dbReference type="RefSeq" id="WP_029990676.1">
    <property type="nucleotide sequence ID" value="NZ_ATMJ01000030.1"/>
</dbReference>
<evidence type="ECO:0000313" key="3">
    <source>
        <dbReference type="EMBL" id="KFD21664.1"/>
    </source>
</evidence>
<dbReference type="OrthoDB" id="9809287at2"/>
<dbReference type="Proteomes" id="UP000028602">
    <property type="component" value="Unassembled WGS sequence"/>
</dbReference>
<reference evidence="3 4" key="1">
    <citation type="submission" date="2014-05" db="EMBL/GenBank/DDBJ databases">
        <title>ATOL: Assembling a taxonomically balanced genome-scale reconstruction of the evolutionary history of the Enterobacteriaceae.</title>
        <authorList>
            <person name="Plunkett G.III."/>
            <person name="Neeno-Eckwall E.C."/>
            <person name="Glasner J.D."/>
            <person name="Perna N.T."/>
        </authorList>
    </citation>
    <scope>NUCLEOTIDE SEQUENCE [LARGE SCALE GENOMIC DNA]</scope>
    <source>
        <strain evidence="3 4">ATCC 33301</strain>
    </source>
</reference>
<dbReference type="GO" id="GO:0016614">
    <property type="term" value="F:oxidoreductase activity, acting on CH-OH group of donors"/>
    <property type="evidence" value="ECO:0007669"/>
    <property type="project" value="UniProtKB-ARBA"/>
</dbReference>
<dbReference type="PROSITE" id="PS00061">
    <property type="entry name" value="ADH_SHORT"/>
    <property type="match status" value="1"/>
</dbReference>
<dbReference type="PANTHER" id="PTHR48107">
    <property type="entry name" value="NADPH-DEPENDENT ALDEHYDE REDUCTASE-LIKE PROTEIN, CHLOROPLASTIC-RELATED"/>
    <property type="match status" value="1"/>
</dbReference>
<dbReference type="Pfam" id="PF13561">
    <property type="entry name" value="adh_short_C2"/>
    <property type="match status" value="1"/>
</dbReference>
<comment type="similarity">
    <text evidence="1">Belongs to the short-chain dehydrogenases/reductases (SDR) family.</text>
</comment>
<dbReference type="EC" id="1.-.-.-" evidence="3"/>
<comment type="caution">
    <text evidence="3">The sequence shown here is derived from an EMBL/GenBank/DDBJ whole genome shotgun (WGS) entry which is preliminary data.</text>
</comment>
<name>A0A085JMG8_9GAMM</name>
<evidence type="ECO:0000256" key="1">
    <source>
        <dbReference type="ARBA" id="ARBA00006484"/>
    </source>
</evidence>
<dbReference type="eggNOG" id="COG1028">
    <property type="taxonomic scope" value="Bacteria"/>
</dbReference>
<protein>
    <submittedName>
        <fullName evidence="3">Oxidoreductase</fullName>
        <ecNumber evidence="3">1.-.-.-</ecNumber>
    </submittedName>
</protein>
<evidence type="ECO:0000313" key="4">
    <source>
        <dbReference type="Proteomes" id="UP000028602"/>
    </source>
</evidence>
<dbReference type="InterPro" id="IPR002347">
    <property type="entry name" value="SDR_fam"/>
</dbReference>
<dbReference type="EMBL" id="JMPR01000013">
    <property type="protein sequence ID" value="KFD21664.1"/>
    <property type="molecule type" value="Genomic_DNA"/>
</dbReference>
<dbReference type="SUPFAM" id="SSF51735">
    <property type="entry name" value="NAD(P)-binding Rossmann-fold domains"/>
    <property type="match status" value="1"/>
</dbReference>
<organism evidence="3 4">
    <name type="scientific">Tatumella ptyseos ATCC 33301</name>
    <dbReference type="NCBI Taxonomy" id="1005995"/>
    <lineage>
        <taxon>Bacteria</taxon>
        <taxon>Pseudomonadati</taxon>
        <taxon>Pseudomonadota</taxon>
        <taxon>Gammaproteobacteria</taxon>
        <taxon>Enterobacterales</taxon>
        <taxon>Erwiniaceae</taxon>
        <taxon>Tatumella</taxon>
    </lineage>
</organism>
<gene>
    <name evidence="3" type="ORF">GTPT_0763</name>
</gene>
<dbReference type="PRINTS" id="PR00081">
    <property type="entry name" value="GDHRDH"/>
</dbReference>
<keyword evidence="4" id="KW-1185">Reference proteome</keyword>
<dbReference type="PRINTS" id="PR00080">
    <property type="entry name" value="SDRFAMILY"/>
</dbReference>
<proteinExistence type="inferred from homology"/>
<dbReference type="InterPro" id="IPR020904">
    <property type="entry name" value="Sc_DH/Rdtase_CS"/>
</dbReference>
<dbReference type="PANTHER" id="PTHR48107:SF16">
    <property type="entry name" value="NADPH-DEPENDENT ALDEHYDE REDUCTASE 1, CHLOROPLASTIC"/>
    <property type="match status" value="1"/>
</dbReference>
<dbReference type="AlphaFoldDB" id="A0A085JMG8"/>
<dbReference type="CDD" id="cd05355">
    <property type="entry name" value="SDR_c1"/>
    <property type="match status" value="1"/>
</dbReference>
<keyword evidence="2 3" id="KW-0560">Oxidoreductase</keyword>
<dbReference type="FunFam" id="3.40.50.720:FF:000084">
    <property type="entry name" value="Short-chain dehydrogenase reductase"/>
    <property type="match status" value="1"/>
</dbReference>
<sequence>MVQKITIHAQSQTLPGSDEKLKPAAVFIRDDYKGSGKLAGKVALVTGGDSGIGRSVVQHFAREGADIALTYLPDSEDEAQDAKIAQQLVEKEGRKCVTYPVDLRKAENCRQLVDSVVKEFGKLNILVNNAGTQYPNEDITTLSDEKWLDTFDVNIHSVFFMTKAALPHLQEDDSIINTTSVNAYVGPEMLLDYTATKGAIVSFTRALSNQIAAKGIRVNAVAPGPVWTPLQPATLGDYNKDLLEDFGHETPMGRAGQPSELGPVYVFLASLDSSFISGQVLHPNGGIMVGG</sequence>
<dbReference type="InterPro" id="IPR036291">
    <property type="entry name" value="NAD(P)-bd_dom_sf"/>
</dbReference>
<evidence type="ECO:0000256" key="2">
    <source>
        <dbReference type="ARBA" id="ARBA00023002"/>
    </source>
</evidence>
<accession>A0A085JMG8</accession>
<dbReference type="Gene3D" id="3.40.50.720">
    <property type="entry name" value="NAD(P)-binding Rossmann-like Domain"/>
    <property type="match status" value="1"/>
</dbReference>